<dbReference type="EMBL" id="FR872582">
    <property type="protein sequence ID" value="CCB88735.1"/>
    <property type="molecule type" value="Genomic_DNA"/>
</dbReference>
<dbReference type="eggNOG" id="COG1051">
    <property type="taxonomic scope" value="Bacteria"/>
</dbReference>
<accession>F8L7K2</accession>
<protein>
    <recommendedName>
        <fullName evidence="3">Nudix hydrolase domain-containing protein</fullName>
    </recommendedName>
</protein>
<proteinExistence type="inferred from homology"/>
<evidence type="ECO:0000256" key="2">
    <source>
        <dbReference type="RuleBase" id="RU003476"/>
    </source>
</evidence>
<dbReference type="SUPFAM" id="SSF55811">
    <property type="entry name" value="Nudix"/>
    <property type="match status" value="1"/>
</dbReference>
<dbReference type="AlphaFoldDB" id="F8L7K2"/>
<dbReference type="InterPro" id="IPR000086">
    <property type="entry name" value="NUDIX_hydrolase_dom"/>
</dbReference>
<dbReference type="OrthoDB" id="9787880at2"/>
<dbReference type="PROSITE" id="PS00893">
    <property type="entry name" value="NUDIX_BOX"/>
    <property type="match status" value="1"/>
</dbReference>
<evidence type="ECO:0000313" key="4">
    <source>
        <dbReference type="EMBL" id="CCB88735.1"/>
    </source>
</evidence>
<dbReference type="PANTHER" id="PTHR43736:SF1">
    <property type="entry name" value="DIHYDRONEOPTERIN TRIPHOSPHATE DIPHOSPHATASE"/>
    <property type="match status" value="1"/>
</dbReference>
<dbReference type="Proteomes" id="UP000000496">
    <property type="component" value="Chromosome gsn.131"/>
</dbReference>
<dbReference type="InterPro" id="IPR020084">
    <property type="entry name" value="NUDIX_hydrolase_CS"/>
</dbReference>
<dbReference type="HOGENOM" id="CLU_101758_3_0_0"/>
<dbReference type="InterPro" id="IPR020476">
    <property type="entry name" value="Nudix_hydrolase"/>
</dbReference>
<dbReference type="Pfam" id="PF00293">
    <property type="entry name" value="NUDIX"/>
    <property type="match status" value="1"/>
</dbReference>
<dbReference type="PANTHER" id="PTHR43736">
    <property type="entry name" value="ADP-RIBOSE PYROPHOSPHATASE"/>
    <property type="match status" value="1"/>
</dbReference>
<dbReference type="RefSeq" id="WP_013943202.1">
    <property type="nucleotide sequence ID" value="NC_015713.1"/>
</dbReference>
<feature type="domain" description="Nudix hydrolase" evidence="3">
    <location>
        <begin position="2"/>
        <end position="146"/>
    </location>
</feature>
<dbReference type="KEGG" id="sng:SNE_A08580"/>
<gene>
    <name evidence="4" type="ordered locus">SNE_A08580</name>
</gene>
<keyword evidence="1 2" id="KW-0378">Hydrolase</keyword>
<evidence type="ECO:0000259" key="3">
    <source>
        <dbReference type="PROSITE" id="PS51462"/>
    </source>
</evidence>
<organism evidence="4 5">
    <name type="scientific">Simkania negevensis (strain ATCC VR-1471 / DSM 27360 / Z)</name>
    <dbReference type="NCBI Taxonomy" id="331113"/>
    <lineage>
        <taxon>Bacteria</taxon>
        <taxon>Pseudomonadati</taxon>
        <taxon>Chlamydiota</taxon>
        <taxon>Chlamydiia</taxon>
        <taxon>Parachlamydiales</taxon>
        <taxon>Simkaniaceae</taxon>
        <taxon>Simkania</taxon>
    </lineage>
</organism>
<reference key="1">
    <citation type="journal article" date="2011" name="Mol. Biol. Evol.">
        <title>Unity in variety -- the pan-genome of the Chlamydiae.</title>
        <authorList>
            <person name="Collingro A."/>
            <person name="Tischler P."/>
            <person name="Weinmaier T."/>
            <person name="Penz T."/>
            <person name="Heinz E."/>
            <person name="Brunham R.C."/>
            <person name="Read T.D."/>
            <person name="Bavoil P.M."/>
            <person name="Sachse K."/>
            <person name="Kahane S."/>
            <person name="Friedman M.G."/>
            <person name="Rattei T."/>
            <person name="Myers G.S.A."/>
            <person name="Horn M."/>
        </authorList>
    </citation>
    <scope>NUCLEOTIDE SEQUENCE</scope>
    <source>
        <strain>Z</strain>
    </source>
</reference>
<dbReference type="GO" id="GO:0016787">
    <property type="term" value="F:hydrolase activity"/>
    <property type="evidence" value="ECO:0007669"/>
    <property type="project" value="UniProtKB-KW"/>
</dbReference>
<reference evidence="4 5" key="2">
    <citation type="journal article" date="2011" name="Mol. Biol. Evol.">
        <title>Unity in variety--the pan-genome of the Chlamydiae.</title>
        <authorList>
            <person name="Collingro A."/>
            <person name="Tischler P."/>
            <person name="Weinmaier T."/>
            <person name="Penz T."/>
            <person name="Heinz E."/>
            <person name="Brunham R.C."/>
            <person name="Read T.D."/>
            <person name="Bavoil P.M."/>
            <person name="Sachse K."/>
            <person name="Kahane S."/>
            <person name="Friedman M.G."/>
            <person name="Rattei T."/>
            <person name="Myers G.S."/>
            <person name="Horn M."/>
        </authorList>
    </citation>
    <scope>NUCLEOTIDE SEQUENCE [LARGE SCALE GENOMIC DNA]</scope>
    <source>
        <strain evidence="5">ATCC VR-1471 / Z</strain>
    </source>
</reference>
<dbReference type="PRINTS" id="PR00502">
    <property type="entry name" value="NUDIXFAMILY"/>
</dbReference>
<evidence type="ECO:0000313" key="5">
    <source>
        <dbReference type="Proteomes" id="UP000000496"/>
    </source>
</evidence>
<dbReference type="InterPro" id="IPR015797">
    <property type="entry name" value="NUDIX_hydrolase-like_dom_sf"/>
</dbReference>
<dbReference type="STRING" id="331113.SNE_A08580"/>
<name>F8L7K2_SIMNZ</name>
<dbReference type="CDD" id="cd03674">
    <property type="entry name" value="NUDIX_Hydrolase"/>
    <property type="match status" value="1"/>
</dbReference>
<evidence type="ECO:0000256" key="1">
    <source>
        <dbReference type="ARBA" id="ARBA00022801"/>
    </source>
</evidence>
<keyword evidence="5" id="KW-1185">Reference proteome</keyword>
<dbReference type="Gene3D" id="3.90.79.10">
    <property type="entry name" value="Nucleoside Triphosphate Pyrophosphohydrolase"/>
    <property type="match status" value="1"/>
</dbReference>
<sequence>MQKHFVTSVYILEDNRILLLMHPKLKKWLPPGGHVEENETPIEAALREVEEETGLLVELFSDEHVWIEKWNANSFHRPFLCLIEEIPPYKDQAAHQHIDLIYLARPLPNRQIRQTPDHPLRWFTFEEVRSLRSDEEIFAETQEVIQAIMEHQACQK</sequence>
<comment type="similarity">
    <text evidence="2">Belongs to the Nudix hydrolase family.</text>
</comment>
<dbReference type="PROSITE" id="PS51462">
    <property type="entry name" value="NUDIX"/>
    <property type="match status" value="1"/>
</dbReference>